<name>A0A4U8UNZ9_STECR</name>
<feature type="compositionally biased region" description="Low complexity" evidence="1">
    <location>
        <begin position="604"/>
        <end position="635"/>
    </location>
</feature>
<feature type="compositionally biased region" description="Basic and acidic residues" evidence="1">
    <location>
        <begin position="566"/>
        <end position="585"/>
    </location>
</feature>
<comment type="caution">
    <text evidence="2">The sequence shown here is derived from an EMBL/GenBank/DDBJ whole genome shotgun (WGS) entry which is preliminary data.</text>
</comment>
<dbReference type="Proteomes" id="UP000298663">
    <property type="component" value="Unassembled WGS sequence"/>
</dbReference>
<evidence type="ECO:0000313" key="2">
    <source>
        <dbReference type="EMBL" id="TMS34870.1"/>
    </source>
</evidence>
<feature type="compositionally biased region" description="Basic residues" evidence="1">
    <location>
        <begin position="586"/>
        <end position="595"/>
    </location>
</feature>
<feature type="compositionally biased region" description="Basic and acidic residues" evidence="1">
    <location>
        <begin position="645"/>
        <end position="669"/>
    </location>
</feature>
<reference evidence="2 3" key="1">
    <citation type="journal article" date="2015" name="Genome Biol.">
        <title>Comparative genomics of Steinernema reveals deeply conserved gene regulatory networks.</title>
        <authorList>
            <person name="Dillman A.R."/>
            <person name="Macchietto M."/>
            <person name="Porter C.F."/>
            <person name="Rogers A."/>
            <person name="Williams B."/>
            <person name="Antoshechkin I."/>
            <person name="Lee M.M."/>
            <person name="Goodwin Z."/>
            <person name="Lu X."/>
            <person name="Lewis E.E."/>
            <person name="Goodrich-Blair H."/>
            <person name="Stock S.P."/>
            <person name="Adams B.J."/>
            <person name="Sternberg P.W."/>
            <person name="Mortazavi A."/>
        </authorList>
    </citation>
    <scope>NUCLEOTIDE SEQUENCE [LARGE SCALE GENOMIC DNA]</scope>
    <source>
        <strain evidence="2 3">ALL</strain>
    </source>
</reference>
<dbReference type="AlphaFoldDB" id="A0A4U8UNZ9"/>
<feature type="compositionally biased region" description="Polar residues" evidence="1">
    <location>
        <begin position="185"/>
        <end position="199"/>
    </location>
</feature>
<feature type="compositionally biased region" description="Basic and acidic residues" evidence="1">
    <location>
        <begin position="520"/>
        <end position="544"/>
    </location>
</feature>
<feature type="compositionally biased region" description="Polar residues" evidence="1">
    <location>
        <begin position="1"/>
        <end position="17"/>
    </location>
</feature>
<feature type="compositionally biased region" description="Basic and acidic residues" evidence="1">
    <location>
        <begin position="470"/>
        <end position="481"/>
    </location>
</feature>
<evidence type="ECO:0000256" key="1">
    <source>
        <dbReference type="SAM" id="MobiDB-lite"/>
    </source>
</evidence>
<feature type="region of interest" description="Disordered" evidence="1">
    <location>
        <begin position="470"/>
        <end position="699"/>
    </location>
</feature>
<evidence type="ECO:0000313" key="3">
    <source>
        <dbReference type="Proteomes" id="UP000298663"/>
    </source>
</evidence>
<dbReference type="EMBL" id="AZBU02000001">
    <property type="protein sequence ID" value="TMS34870.1"/>
    <property type="molecule type" value="Genomic_DNA"/>
</dbReference>
<proteinExistence type="predicted"/>
<accession>A0A4U8UNZ9</accession>
<keyword evidence="3" id="KW-1185">Reference proteome</keyword>
<sequence length="699" mass="78961">MNNVRGSGSSLRGQPSSLPDIDPTASRNRTIRSRPSHHPDTLLPAFKQRRNSEFSDDEIQIVKVVSGKTKSSSSAPASSNGTLRRESRTATIAHPMPIAQSSARTKPRGETIGAVAQEPASSWSSQKAGRTIAPVGSPANIVEAYNRSRNSQAQANAGRHLSIADTVFKSRKRLPAPNPVRETIRNASRPNATKGSAATLSDVRSRDRTQPPNILREPARTPSFQQSIRPNFPENPFITTVLRPRSRAPSGAHREQVRMAYRSQMNSPPNISSIPTPFTEGRILPEKPCDKEHALEKLKKDRRLDCTLLGLGSSYHEKHGLPVSYVEEAWKRLPPPPPYMGFPYTLEEQEHDQNFTGPMHELTGRRTMAPPYEPDNPCELYETRYRKALERNVPLPKTEKQKRKWMFMDNCPWPDRLHLREPLHRQDRPKPEQAKGDKFLTSVITYYRHFEEYNGTSYITDKEIRRELSQKRKSQLKEEKRKAKKKRSCGDAENGRSSKCRQSKRTASSSSESEETDSQEESRKKVKKVLERKAANDKARRESPESDTDSEVEVRKIANRKKKRKVTEQKPVRMMEKSKEKDMKTLKKKVQKKAGKKTEKKTASSSDELSQISSSEESVSSQSSFTTSTECSETSGPPRKLTTAEIDRQIEEMDRPRNTRALLDRRESSSSRSTSFAPPPAASSKGNKKKKTSVRCAGR</sequence>
<feature type="compositionally biased region" description="Basic residues" evidence="1">
    <location>
        <begin position="686"/>
        <end position="699"/>
    </location>
</feature>
<organism evidence="2 3">
    <name type="scientific">Steinernema carpocapsae</name>
    <name type="common">Entomopathogenic nematode</name>
    <dbReference type="NCBI Taxonomy" id="34508"/>
    <lineage>
        <taxon>Eukaryota</taxon>
        <taxon>Metazoa</taxon>
        <taxon>Ecdysozoa</taxon>
        <taxon>Nematoda</taxon>
        <taxon>Chromadorea</taxon>
        <taxon>Rhabditida</taxon>
        <taxon>Tylenchina</taxon>
        <taxon>Panagrolaimomorpha</taxon>
        <taxon>Strongyloidoidea</taxon>
        <taxon>Steinernematidae</taxon>
        <taxon>Steinernema</taxon>
    </lineage>
</organism>
<feature type="region of interest" description="Disordered" evidence="1">
    <location>
        <begin position="174"/>
        <end position="235"/>
    </location>
</feature>
<gene>
    <name evidence="2" type="ORF">L596_002376</name>
</gene>
<reference evidence="2 3" key="2">
    <citation type="journal article" date="2019" name="G3 (Bethesda)">
        <title>Hybrid Assembly of the Genome of the Entomopathogenic Nematode Steinernema carpocapsae Identifies the X-Chromosome.</title>
        <authorList>
            <person name="Serra L."/>
            <person name="Macchietto M."/>
            <person name="Macias-Munoz A."/>
            <person name="McGill C.J."/>
            <person name="Rodriguez I.M."/>
            <person name="Rodriguez B."/>
            <person name="Murad R."/>
            <person name="Mortazavi A."/>
        </authorList>
    </citation>
    <scope>NUCLEOTIDE SEQUENCE [LARGE SCALE GENOMIC DNA]</scope>
    <source>
        <strain evidence="2 3">ALL</strain>
    </source>
</reference>
<feature type="compositionally biased region" description="Low complexity" evidence="1">
    <location>
        <begin position="62"/>
        <end position="79"/>
    </location>
</feature>
<protein>
    <submittedName>
        <fullName evidence="2">Uncharacterized protein</fullName>
    </submittedName>
</protein>
<feature type="region of interest" description="Disordered" evidence="1">
    <location>
        <begin position="1"/>
        <end position="107"/>
    </location>
</feature>